<sequence length="160" mass="18190">MWQTLPKKGKYSSLKKGKKTCLQLGTLPKQAIVRHFKQCFIFIFLASNICVLSIPFFYSHRGEKTRDIRGHQGPQHPKEGEVTTPQPEDVEGGEVHDLFEIVTTTGDVDVVEEETNFTSASAHVLFGEIMVCNRDFEKIKENINDVQQKMKNIIDVLGRI</sequence>
<dbReference type="EMBL" id="KV938668">
    <property type="protein sequence ID" value="PIO27736.1"/>
    <property type="molecule type" value="Genomic_DNA"/>
</dbReference>
<evidence type="ECO:0000256" key="1">
    <source>
        <dbReference type="SAM" id="MobiDB-lite"/>
    </source>
</evidence>
<keyword evidence="2" id="KW-0472">Membrane</keyword>
<gene>
    <name evidence="3" type="ORF">AB205_0212000</name>
</gene>
<proteinExistence type="predicted"/>
<evidence type="ECO:0000313" key="3">
    <source>
        <dbReference type="EMBL" id="PIO27736.1"/>
    </source>
</evidence>
<keyword evidence="4" id="KW-1185">Reference proteome</keyword>
<protein>
    <submittedName>
        <fullName evidence="3">Uncharacterized protein</fullName>
    </submittedName>
</protein>
<reference evidence="4" key="1">
    <citation type="journal article" date="2017" name="Nat. Commun.">
        <title>The North American bullfrog draft genome provides insight into hormonal regulation of long noncoding RNA.</title>
        <authorList>
            <person name="Hammond S.A."/>
            <person name="Warren R.L."/>
            <person name="Vandervalk B.P."/>
            <person name="Kucuk E."/>
            <person name="Khan H."/>
            <person name="Gibb E.A."/>
            <person name="Pandoh P."/>
            <person name="Kirk H."/>
            <person name="Zhao Y."/>
            <person name="Jones M."/>
            <person name="Mungall A.J."/>
            <person name="Coope R."/>
            <person name="Pleasance S."/>
            <person name="Moore R.A."/>
            <person name="Holt R.A."/>
            <person name="Round J.M."/>
            <person name="Ohora S."/>
            <person name="Walle B.V."/>
            <person name="Veldhoen N."/>
            <person name="Helbing C.C."/>
            <person name="Birol I."/>
        </authorList>
    </citation>
    <scope>NUCLEOTIDE SEQUENCE [LARGE SCALE GENOMIC DNA]</scope>
</reference>
<name>A0A2G9RIK2_AQUCT</name>
<feature type="region of interest" description="Disordered" evidence="1">
    <location>
        <begin position="67"/>
        <end position="89"/>
    </location>
</feature>
<evidence type="ECO:0000256" key="2">
    <source>
        <dbReference type="SAM" id="Phobius"/>
    </source>
</evidence>
<feature type="transmembrane region" description="Helical" evidence="2">
    <location>
        <begin position="39"/>
        <end position="58"/>
    </location>
</feature>
<feature type="compositionally biased region" description="Basic and acidic residues" evidence="1">
    <location>
        <begin position="67"/>
        <end position="81"/>
    </location>
</feature>
<dbReference type="Proteomes" id="UP000228934">
    <property type="component" value="Unassembled WGS sequence"/>
</dbReference>
<keyword evidence="2" id="KW-1133">Transmembrane helix</keyword>
<keyword evidence="2" id="KW-0812">Transmembrane</keyword>
<organism evidence="3 4">
    <name type="scientific">Aquarana catesbeiana</name>
    <name type="common">American bullfrog</name>
    <name type="synonym">Rana catesbeiana</name>
    <dbReference type="NCBI Taxonomy" id="8400"/>
    <lineage>
        <taxon>Eukaryota</taxon>
        <taxon>Metazoa</taxon>
        <taxon>Chordata</taxon>
        <taxon>Craniata</taxon>
        <taxon>Vertebrata</taxon>
        <taxon>Euteleostomi</taxon>
        <taxon>Amphibia</taxon>
        <taxon>Batrachia</taxon>
        <taxon>Anura</taxon>
        <taxon>Neobatrachia</taxon>
        <taxon>Ranoidea</taxon>
        <taxon>Ranidae</taxon>
        <taxon>Aquarana</taxon>
    </lineage>
</organism>
<evidence type="ECO:0000313" key="4">
    <source>
        <dbReference type="Proteomes" id="UP000228934"/>
    </source>
</evidence>
<dbReference type="AlphaFoldDB" id="A0A2G9RIK2"/>
<accession>A0A2G9RIK2</accession>